<dbReference type="EMBL" id="JAFEKC020000002">
    <property type="protein sequence ID" value="KAK0516368.1"/>
    <property type="molecule type" value="Genomic_DNA"/>
</dbReference>
<keyword evidence="6" id="KW-0520">NAD</keyword>
<comment type="caution">
    <text evidence="9">The sequence shown here is derived from an EMBL/GenBank/DDBJ whole genome shotgun (WGS) entry which is preliminary data.</text>
</comment>
<dbReference type="InterPro" id="IPR011032">
    <property type="entry name" value="GroES-like_sf"/>
</dbReference>
<dbReference type="SUPFAM" id="SSF50129">
    <property type="entry name" value="GroES-like"/>
    <property type="match status" value="1"/>
</dbReference>
<dbReference type="InterPro" id="IPR020843">
    <property type="entry name" value="ER"/>
</dbReference>
<dbReference type="InterPro" id="IPR036291">
    <property type="entry name" value="NAD(P)-bd_dom_sf"/>
</dbReference>
<feature type="domain" description="Enoyl reductase (ER)" evidence="8">
    <location>
        <begin position="21"/>
        <end position="357"/>
    </location>
</feature>
<keyword evidence="4 7" id="KW-0862">Zinc</keyword>
<keyword evidence="3 7" id="KW-0479">Metal-binding</keyword>
<dbReference type="PROSITE" id="PS00059">
    <property type="entry name" value="ADH_ZINC"/>
    <property type="match status" value="1"/>
</dbReference>
<evidence type="ECO:0000256" key="4">
    <source>
        <dbReference type="ARBA" id="ARBA00022833"/>
    </source>
</evidence>
<keyword evidence="5" id="KW-0560">Oxidoreductase</keyword>
<dbReference type="Gene3D" id="3.90.180.10">
    <property type="entry name" value="Medium-chain alcohol dehydrogenases, catalytic domain"/>
    <property type="match status" value="1"/>
</dbReference>
<proteinExistence type="inferred from homology"/>
<evidence type="ECO:0000256" key="1">
    <source>
        <dbReference type="ARBA" id="ARBA00001947"/>
    </source>
</evidence>
<dbReference type="CDD" id="cd08297">
    <property type="entry name" value="CAD3"/>
    <property type="match status" value="1"/>
</dbReference>
<comment type="cofactor">
    <cofactor evidence="1 7">
        <name>Zn(2+)</name>
        <dbReference type="ChEBI" id="CHEBI:29105"/>
    </cofactor>
</comment>
<dbReference type="InterPro" id="IPR013154">
    <property type="entry name" value="ADH-like_N"/>
</dbReference>
<dbReference type="GO" id="GO:0008270">
    <property type="term" value="F:zinc ion binding"/>
    <property type="evidence" value="ECO:0007669"/>
    <property type="project" value="InterPro"/>
</dbReference>
<dbReference type="InterPro" id="IPR002328">
    <property type="entry name" value="ADH_Zn_CS"/>
</dbReference>
<evidence type="ECO:0000256" key="3">
    <source>
        <dbReference type="ARBA" id="ARBA00022723"/>
    </source>
</evidence>
<name>A0AA39RAE9_9LECA</name>
<organism evidence="9 10">
    <name type="scientific">Cladonia borealis</name>
    <dbReference type="NCBI Taxonomy" id="184061"/>
    <lineage>
        <taxon>Eukaryota</taxon>
        <taxon>Fungi</taxon>
        <taxon>Dikarya</taxon>
        <taxon>Ascomycota</taxon>
        <taxon>Pezizomycotina</taxon>
        <taxon>Lecanoromycetes</taxon>
        <taxon>OSLEUM clade</taxon>
        <taxon>Lecanoromycetidae</taxon>
        <taxon>Lecanorales</taxon>
        <taxon>Lecanorineae</taxon>
        <taxon>Cladoniaceae</taxon>
        <taxon>Cladonia</taxon>
    </lineage>
</organism>
<dbReference type="Pfam" id="PF08240">
    <property type="entry name" value="ADH_N"/>
    <property type="match status" value="1"/>
</dbReference>
<dbReference type="InterPro" id="IPR013149">
    <property type="entry name" value="ADH-like_C"/>
</dbReference>
<evidence type="ECO:0000256" key="7">
    <source>
        <dbReference type="RuleBase" id="RU361277"/>
    </source>
</evidence>
<dbReference type="PANTHER" id="PTHR42940">
    <property type="entry name" value="ALCOHOL DEHYDROGENASE 1-RELATED"/>
    <property type="match status" value="1"/>
</dbReference>
<comment type="similarity">
    <text evidence="2 7">Belongs to the zinc-containing alcohol dehydrogenase family.</text>
</comment>
<evidence type="ECO:0000313" key="9">
    <source>
        <dbReference type="EMBL" id="KAK0516368.1"/>
    </source>
</evidence>
<dbReference type="SUPFAM" id="SSF51735">
    <property type="entry name" value="NAD(P)-binding Rossmann-fold domains"/>
    <property type="match status" value="1"/>
</dbReference>
<accession>A0AA39RAE9</accession>
<evidence type="ECO:0000313" key="10">
    <source>
        <dbReference type="Proteomes" id="UP001166286"/>
    </source>
</evidence>
<dbReference type="SMART" id="SM00829">
    <property type="entry name" value="PKS_ER"/>
    <property type="match status" value="1"/>
</dbReference>
<evidence type="ECO:0000256" key="2">
    <source>
        <dbReference type="ARBA" id="ARBA00008072"/>
    </source>
</evidence>
<dbReference type="PANTHER" id="PTHR42940:SF5">
    <property type="entry name" value="ALCOHOL DEHYDROGENASE 2"/>
    <property type="match status" value="1"/>
</dbReference>
<dbReference type="Gene3D" id="3.40.50.720">
    <property type="entry name" value="NAD(P)-binding Rossmann-like Domain"/>
    <property type="match status" value="1"/>
</dbReference>
<evidence type="ECO:0000256" key="6">
    <source>
        <dbReference type="ARBA" id="ARBA00023027"/>
    </source>
</evidence>
<evidence type="ECO:0000259" key="8">
    <source>
        <dbReference type="SMART" id="SM00829"/>
    </source>
</evidence>
<dbReference type="Proteomes" id="UP001166286">
    <property type="component" value="Unassembled WGS sequence"/>
</dbReference>
<sequence>MVDIPKQYKACVYNDPGKISTKIETLDMPEPGPGECLIHLTHSGVCHSDLGIMENSWASLPYPTQPGQVGGHEGVGEVVKLGPGSENKGIKVGDRVGIKWVSGTCGNCPQCMAGADALCPQAKVSGYYTPGTFQQYCIGPVNYVTPIPDALSSADAAPMLCAGVTTYAALKKSRAPPGSFVVISGAGGGLGHIAVQLASRGMAHRVIGIDHPSKKSLILDSGAEHFISITDHDDKTIGEEVVKLTGGLGAHAVIVCTASNRAYAQAMDMLRFDGTIVCVGMPEGEPKPIEKAFPQVMVFKQANISAVAVGTRRDAIECLDFAARGVVKVHHREEKMEKLGEVFQEMKDGKLIGRVVIDLQ</sequence>
<keyword evidence="10" id="KW-1185">Reference proteome</keyword>
<reference evidence="9" key="1">
    <citation type="submission" date="2023-03" db="EMBL/GenBank/DDBJ databases">
        <title>Complete genome of Cladonia borealis.</title>
        <authorList>
            <person name="Park H."/>
        </authorList>
    </citation>
    <scope>NUCLEOTIDE SEQUENCE</scope>
    <source>
        <strain evidence="9">ANT050790</strain>
    </source>
</reference>
<dbReference type="Pfam" id="PF00107">
    <property type="entry name" value="ADH_zinc_N"/>
    <property type="match status" value="1"/>
</dbReference>
<protein>
    <recommendedName>
        <fullName evidence="8">Enoyl reductase (ER) domain-containing protein</fullName>
    </recommendedName>
</protein>
<evidence type="ECO:0000256" key="5">
    <source>
        <dbReference type="ARBA" id="ARBA00023002"/>
    </source>
</evidence>
<gene>
    <name evidence="9" type="ORF">JMJ35_000971</name>
</gene>
<dbReference type="FunFam" id="3.40.50.720:FF:000039">
    <property type="entry name" value="Alcohol dehydrogenase AdhP"/>
    <property type="match status" value="1"/>
</dbReference>
<dbReference type="GO" id="GO:0004022">
    <property type="term" value="F:alcohol dehydrogenase (NAD+) activity"/>
    <property type="evidence" value="ECO:0007669"/>
    <property type="project" value="TreeGrafter"/>
</dbReference>
<dbReference type="GO" id="GO:0005737">
    <property type="term" value="C:cytoplasm"/>
    <property type="evidence" value="ECO:0007669"/>
    <property type="project" value="TreeGrafter"/>
</dbReference>
<dbReference type="AlphaFoldDB" id="A0AA39RAE9"/>